<dbReference type="Pfam" id="PF07714">
    <property type="entry name" value="PK_Tyr_Ser-Thr"/>
    <property type="match status" value="1"/>
</dbReference>
<keyword evidence="10" id="KW-0732">Signal</keyword>
<evidence type="ECO:0000256" key="5">
    <source>
        <dbReference type="ARBA" id="ARBA00012401"/>
    </source>
</evidence>
<keyword evidence="25" id="KW-0175">Coiled coil</keyword>
<dbReference type="PROSITE" id="PS00108">
    <property type="entry name" value="PROTEIN_KINASE_ST"/>
    <property type="match status" value="1"/>
</dbReference>
<comment type="subcellular location">
    <subcellularLocation>
        <location evidence="3">Membrane</location>
        <topology evidence="3">Single-pass type I membrane protein</topology>
    </subcellularLocation>
</comment>
<dbReference type="InterPro" id="IPR008271">
    <property type="entry name" value="Ser/Thr_kinase_AS"/>
</dbReference>
<dbReference type="GeneTree" id="ENSGT00940000164733"/>
<dbReference type="GO" id="GO:0007507">
    <property type="term" value="P:heart development"/>
    <property type="evidence" value="ECO:0007669"/>
    <property type="project" value="TreeGrafter"/>
</dbReference>
<dbReference type="InterPro" id="IPR017441">
    <property type="entry name" value="Protein_kinase_ATP_BS"/>
</dbReference>
<dbReference type="GO" id="GO:0005524">
    <property type="term" value="F:ATP binding"/>
    <property type="evidence" value="ECO:0007669"/>
    <property type="project" value="UniProtKB-UniRule"/>
</dbReference>
<dbReference type="GO" id="GO:0070724">
    <property type="term" value="C:BMP receptor complex"/>
    <property type="evidence" value="ECO:0007669"/>
    <property type="project" value="TreeGrafter"/>
</dbReference>
<dbReference type="Proteomes" id="UP000264840">
    <property type="component" value="Unplaced"/>
</dbReference>
<evidence type="ECO:0000259" key="28">
    <source>
        <dbReference type="PROSITE" id="PS51256"/>
    </source>
</evidence>
<keyword evidence="12" id="KW-0418">Kinase</keyword>
<evidence type="ECO:0000256" key="22">
    <source>
        <dbReference type="ARBA" id="ARBA00047681"/>
    </source>
</evidence>
<comment type="cofactor">
    <cofactor evidence="1">
        <name>Mn(2+)</name>
        <dbReference type="ChEBI" id="CHEBI:29035"/>
    </cofactor>
</comment>
<dbReference type="InterPro" id="IPR001245">
    <property type="entry name" value="Ser-Thr/Tyr_kinase_cat_dom"/>
</dbReference>
<evidence type="ECO:0000256" key="11">
    <source>
        <dbReference type="ARBA" id="ARBA00022741"/>
    </source>
</evidence>
<keyword evidence="8 26" id="KW-0812">Transmembrane</keyword>
<feature type="coiled-coil region" evidence="25">
    <location>
        <begin position="458"/>
        <end position="506"/>
    </location>
</feature>
<evidence type="ECO:0000256" key="7">
    <source>
        <dbReference type="ARBA" id="ARBA00022679"/>
    </source>
</evidence>
<dbReference type="GO" id="GO:0004675">
    <property type="term" value="F:transmembrane receptor protein serine/threonine kinase activity"/>
    <property type="evidence" value="ECO:0007669"/>
    <property type="project" value="UniProtKB-EC"/>
</dbReference>
<keyword evidence="30" id="KW-1185">Reference proteome</keyword>
<dbReference type="GO" id="GO:0007179">
    <property type="term" value="P:transforming growth factor beta receptor signaling pathway"/>
    <property type="evidence" value="ECO:0007669"/>
    <property type="project" value="TreeGrafter"/>
</dbReference>
<protein>
    <recommendedName>
        <fullName evidence="20">Activin receptor type-1</fullName>
        <ecNumber evidence="5">2.7.11.30</ecNumber>
    </recommendedName>
    <alternativeName>
        <fullName evidence="21">Activin receptor type I</fullName>
    </alternativeName>
</protein>
<dbReference type="PANTHER" id="PTHR23255">
    <property type="entry name" value="TRANSFORMING GROWTH FACTOR-BETA RECEPTOR TYPE I AND II"/>
    <property type="match status" value="1"/>
</dbReference>
<keyword evidence="19" id="KW-0464">Manganese</keyword>
<keyword evidence="15 26" id="KW-1133">Transmembrane helix</keyword>
<evidence type="ECO:0000256" key="10">
    <source>
        <dbReference type="ARBA" id="ARBA00022729"/>
    </source>
</evidence>
<evidence type="ECO:0000256" key="26">
    <source>
        <dbReference type="SAM" id="Phobius"/>
    </source>
</evidence>
<dbReference type="SUPFAM" id="SSF56112">
    <property type="entry name" value="Protein kinase-like (PK-like)"/>
    <property type="match status" value="1"/>
</dbReference>
<evidence type="ECO:0000256" key="21">
    <source>
        <dbReference type="ARBA" id="ARBA00041365"/>
    </source>
</evidence>
<reference evidence="29" key="2">
    <citation type="submission" date="2025-09" db="UniProtKB">
        <authorList>
            <consortium name="Ensembl"/>
        </authorList>
    </citation>
    <scope>IDENTIFICATION</scope>
</reference>
<proteinExistence type="inferred from homology"/>
<feature type="binding site" evidence="24">
    <location>
        <position position="1006"/>
    </location>
    <ligand>
        <name>ATP</name>
        <dbReference type="ChEBI" id="CHEBI:30616"/>
    </ligand>
</feature>
<dbReference type="InterPro" id="IPR000333">
    <property type="entry name" value="TGFB_receptor"/>
</dbReference>
<dbReference type="SUPFAM" id="SSF57302">
    <property type="entry name" value="Snake toxin-like"/>
    <property type="match status" value="3"/>
</dbReference>
<evidence type="ECO:0000256" key="24">
    <source>
        <dbReference type="PROSITE-ProRule" id="PRU10141"/>
    </source>
</evidence>
<dbReference type="PROSITE" id="PS50011">
    <property type="entry name" value="PROTEIN_KINASE_DOM"/>
    <property type="match status" value="1"/>
</dbReference>
<sequence>MSGKDLQTFITSIKTEDVEKLTVRMKNGLGSSKYKPAEYKRLLAIVDAKRQETDLIGQKVHKTRCAAKATKESSILRQHRQVWSTECLRLQKAEEKAENDIHYFIKQIRPNNITDSAIFSLQEYELFLEREIEAFRINSVQPVYQLRDDLVFRLGEVQHQQLSAHPSNWEQVIQQINFVKAQQDDIIAKLDEEYLDLEREIVGLGLEKYLTSTSDNLVNIPEEVLNSDCPYPELKDSLIEAFHSLSERYQSRLQSLQEQLQRTDRFCGWCEHDHEHFTFTVSRYTHDIPNHRALCMDMLLRFFPGKSRQELLEHEYVWDLQRFTQAQLRAVPQQWQRDHEELLARAQVTLQEAKHAHQEELELHRDRQNQQDICLHLREKLQQWRAQQEEVAKLEAAIAARQQEEEEARLKREREKDAAIRLQQKETVRQFYLKQQKRREVLEQRDQERLANLRSVMEEQAKRDKERVQFRADMLQQRRLDREARERERQREEEERQNRLEALRNQVGVVAEADPERMMADTEAWKCRHLNVNEFELQKPLYSINTYTDTQIVSDPRMRVEQALREAGLHQSQYAREVLSVIEPPKPPRRDTRSTMTSVDMFLLVVIPLVLPCSSLEGEGGVRNECLCDGSSCSSGDRCFGQECFSSLAVINGTSVVRKGCILGDEDRSLSCRSTPTPQLVVKCCYGHLCNMNISLNFPLKDVQLSAGRPVLRDQECVCEGGVCEHGHRCTGQHCFSALKMIDGAAVQQKGCLRDDEEGKATCAMPPSSAHVVKCCQGHLCNMNVTVQAPGKGTVVQSKSLSKEEHECVCEGGSCGTQNRCLGYQCFSSLTVSGGIIMSQKGCFKVLEQSTMTCKTPPSTDQIVDCCQGHLCNMNITVELPVKADEQSSYSVTTLAVVIVAPIIVLIILSAVAILVFRRIHHNQMERLTSRDAEYGTIDGLIASNVGESTLADLLDHSCTSGSGSGLPFLVQRTVARQITLNECVGKGRYGEVWRGQWQGENVAVKIFSSRDEKSWFRETEIYNTVLLRHENILGFIGSDMTSRNSSTQLWLITHFHEMGSLYDYLQLNTLDATSCLRMALSIASGLAHLHVEIFGTHGKPAIAHRDLKSKNILVKKNGQCSIADLGLAVMHFQDTNELDVGNNPKVGTKRYMAPEVLDDSIQMDCFESYKRVDIWALGLVLWEIARRTVSNGIVEDYKPPFHDVVPNDPSFEDMRKVVCVDQQRPNIPNRWFSDPTLTSMAKLMKECWYQNPSARLTALRIKKTLTKIDNSLDKIKTDI</sequence>
<dbReference type="Gene3D" id="3.30.200.20">
    <property type="entry name" value="Phosphorylase Kinase, domain 1"/>
    <property type="match status" value="1"/>
</dbReference>
<keyword evidence="18" id="KW-0325">Glycoprotein</keyword>
<evidence type="ECO:0000256" key="2">
    <source>
        <dbReference type="ARBA" id="ARBA00001946"/>
    </source>
</evidence>
<dbReference type="Gene3D" id="1.10.510.10">
    <property type="entry name" value="Transferase(Phosphotransferase) domain 1"/>
    <property type="match status" value="1"/>
</dbReference>
<evidence type="ECO:0000256" key="19">
    <source>
        <dbReference type="ARBA" id="ARBA00023211"/>
    </source>
</evidence>
<dbReference type="EC" id="2.7.11.30" evidence="5"/>
<keyword evidence="7" id="KW-0808">Transferase</keyword>
<keyword evidence="14" id="KW-0460">Magnesium</keyword>
<evidence type="ECO:0000256" key="6">
    <source>
        <dbReference type="ARBA" id="ARBA00022527"/>
    </source>
</evidence>
<dbReference type="InterPro" id="IPR000472">
    <property type="entry name" value="Activin_recp"/>
</dbReference>
<evidence type="ECO:0000256" key="4">
    <source>
        <dbReference type="ARBA" id="ARBA00009605"/>
    </source>
</evidence>
<dbReference type="PROSITE" id="PS00107">
    <property type="entry name" value="PROTEIN_KINASE_ATP"/>
    <property type="match status" value="1"/>
</dbReference>
<evidence type="ECO:0000256" key="23">
    <source>
        <dbReference type="ARBA" id="ARBA00048773"/>
    </source>
</evidence>
<dbReference type="InterPro" id="IPR000719">
    <property type="entry name" value="Prot_kinase_dom"/>
</dbReference>
<keyword evidence="16 26" id="KW-0472">Membrane</keyword>
<dbReference type="Gene3D" id="2.10.60.10">
    <property type="entry name" value="CD59"/>
    <property type="match status" value="3"/>
</dbReference>
<dbReference type="GO" id="GO:0046872">
    <property type="term" value="F:metal ion binding"/>
    <property type="evidence" value="ECO:0007669"/>
    <property type="project" value="UniProtKB-KW"/>
</dbReference>
<keyword evidence="11 24" id="KW-0547">Nucleotide-binding</keyword>
<feature type="coiled-coil region" evidence="25">
    <location>
        <begin position="336"/>
        <end position="425"/>
    </location>
</feature>
<evidence type="ECO:0000313" key="29">
    <source>
        <dbReference type="Ensembl" id="ENSHBUP00000002769.1"/>
    </source>
</evidence>
<organism evidence="29 30">
    <name type="scientific">Haplochromis burtoni</name>
    <name type="common">Burton's mouthbrooder</name>
    <name type="synonym">Chromis burtoni</name>
    <dbReference type="NCBI Taxonomy" id="8153"/>
    <lineage>
        <taxon>Eukaryota</taxon>
        <taxon>Metazoa</taxon>
        <taxon>Chordata</taxon>
        <taxon>Craniata</taxon>
        <taxon>Vertebrata</taxon>
        <taxon>Euteleostomi</taxon>
        <taxon>Actinopterygii</taxon>
        <taxon>Neopterygii</taxon>
        <taxon>Teleostei</taxon>
        <taxon>Neoteleostei</taxon>
        <taxon>Acanthomorphata</taxon>
        <taxon>Ovalentaria</taxon>
        <taxon>Cichlomorphae</taxon>
        <taxon>Cichliformes</taxon>
        <taxon>Cichlidae</taxon>
        <taxon>African cichlids</taxon>
        <taxon>Pseudocrenilabrinae</taxon>
        <taxon>Haplochromini</taxon>
        <taxon>Haplochromis</taxon>
    </lineage>
</organism>
<dbReference type="InterPro" id="IPR011009">
    <property type="entry name" value="Kinase-like_dom_sf"/>
</dbReference>
<comment type="catalytic activity">
    <reaction evidence="22">
        <text>L-seryl-[receptor-protein] + ATP = O-phospho-L-seryl-[receptor-protein] + ADP + H(+)</text>
        <dbReference type="Rhea" id="RHEA:18673"/>
        <dbReference type="Rhea" id="RHEA-COMP:11022"/>
        <dbReference type="Rhea" id="RHEA-COMP:11023"/>
        <dbReference type="ChEBI" id="CHEBI:15378"/>
        <dbReference type="ChEBI" id="CHEBI:29999"/>
        <dbReference type="ChEBI" id="CHEBI:30616"/>
        <dbReference type="ChEBI" id="CHEBI:83421"/>
        <dbReference type="ChEBI" id="CHEBI:456216"/>
        <dbReference type="EC" id="2.7.11.30"/>
    </reaction>
</comment>
<keyword evidence="17" id="KW-0675">Receptor</keyword>
<dbReference type="STRING" id="8153.ENSHBUP00000002769"/>
<dbReference type="InterPro" id="IPR045860">
    <property type="entry name" value="Snake_toxin-like_sf"/>
</dbReference>
<feature type="transmembrane region" description="Helical" evidence="26">
    <location>
        <begin position="895"/>
        <end position="917"/>
    </location>
</feature>
<name>A0A3Q2UXT4_HAPBU</name>
<dbReference type="Pfam" id="PF01064">
    <property type="entry name" value="Activin_recp"/>
    <property type="match status" value="3"/>
</dbReference>
<evidence type="ECO:0000256" key="8">
    <source>
        <dbReference type="ARBA" id="ARBA00022692"/>
    </source>
</evidence>
<comment type="similarity">
    <text evidence="4">Belongs to the protein kinase superfamily. TKL Ser/Thr protein kinase family. TGFB receptor subfamily.</text>
</comment>
<evidence type="ECO:0000256" key="18">
    <source>
        <dbReference type="ARBA" id="ARBA00023180"/>
    </source>
</evidence>
<evidence type="ECO:0000256" key="15">
    <source>
        <dbReference type="ARBA" id="ARBA00022989"/>
    </source>
</evidence>
<evidence type="ECO:0000256" key="12">
    <source>
        <dbReference type="ARBA" id="ARBA00022777"/>
    </source>
</evidence>
<dbReference type="FunFam" id="1.10.510.10:FF:000018">
    <property type="entry name" value="Receptor protein serine/threonine kinase"/>
    <property type="match status" value="1"/>
</dbReference>
<evidence type="ECO:0000259" key="27">
    <source>
        <dbReference type="PROSITE" id="PS50011"/>
    </source>
</evidence>
<feature type="domain" description="GS" evidence="28">
    <location>
        <begin position="949"/>
        <end position="978"/>
    </location>
</feature>
<dbReference type="SMART" id="SM00220">
    <property type="entry name" value="S_TKc"/>
    <property type="match status" value="1"/>
</dbReference>
<dbReference type="Ensembl" id="ENSHBUT00000011521.1">
    <property type="protein sequence ID" value="ENSHBUP00000002769.1"/>
    <property type="gene ID" value="ENSHBUG00000004035.1"/>
</dbReference>
<dbReference type="PROSITE" id="PS51256">
    <property type="entry name" value="GS"/>
    <property type="match status" value="1"/>
</dbReference>
<dbReference type="InterPro" id="IPR003605">
    <property type="entry name" value="GS_dom"/>
</dbReference>
<comment type="catalytic activity">
    <reaction evidence="23">
        <text>L-threonyl-[receptor-protein] + ATP = O-phospho-L-threonyl-[receptor-protein] + ADP + H(+)</text>
        <dbReference type="Rhea" id="RHEA:44880"/>
        <dbReference type="Rhea" id="RHEA-COMP:11024"/>
        <dbReference type="Rhea" id="RHEA-COMP:11025"/>
        <dbReference type="ChEBI" id="CHEBI:15378"/>
        <dbReference type="ChEBI" id="CHEBI:30013"/>
        <dbReference type="ChEBI" id="CHEBI:30616"/>
        <dbReference type="ChEBI" id="CHEBI:61977"/>
        <dbReference type="ChEBI" id="CHEBI:456216"/>
        <dbReference type="EC" id="2.7.11.30"/>
    </reaction>
</comment>
<reference evidence="29" key="1">
    <citation type="submission" date="2025-08" db="UniProtKB">
        <authorList>
            <consortium name="Ensembl"/>
        </authorList>
    </citation>
    <scope>IDENTIFICATION</scope>
</reference>
<dbReference type="CDD" id="cd23535">
    <property type="entry name" value="TFP_LU_ECD_ALK2"/>
    <property type="match status" value="3"/>
</dbReference>
<evidence type="ECO:0000256" key="20">
    <source>
        <dbReference type="ARBA" id="ARBA00039914"/>
    </source>
</evidence>
<evidence type="ECO:0000256" key="25">
    <source>
        <dbReference type="SAM" id="Coils"/>
    </source>
</evidence>
<evidence type="ECO:0000256" key="16">
    <source>
        <dbReference type="ARBA" id="ARBA00023136"/>
    </source>
</evidence>
<feature type="coiled-coil region" evidence="25">
    <location>
        <begin position="180"/>
        <end position="207"/>
    </location>
</feature>
<dbReference type="FunFam" id="3.30.200.20:FF:000064">
    <property type="entry name" value="Receptor protein serine/threonine kinase"/>
    <property type="match status" value="1"/>
</dbReference>
<dbReference type="SMART" id="SM00467">
    <property type="entry name" value="GS"/>
    <property type="match status" value="1"/>
</dbReference>
<dbReference type="PANTHER" id="PTHR23255:SF69">
    <property type="entry name" value="ACTIVIN RECEPTOR TYPE-1"/>
    <property type="match status" value="1"/>
</dbReference>
<accession>A0A3Q2UXT4</accession>
<comment type="cofactor">
    <cofactor evidence="2">
        <name>Mg(2+)</name>
        <dbReference type="ChEBI" id="CHEBI:18420"/>
    </cofactor>
</comment>
<evidence type="ECO:0000256" key="1">
    <source>
        <dbReference type="ARBA" id="ARBA00001936"/>
    </source>
</evidence>
<dbReference type="Pfam" id="PF08515">
    <property type="entry name" value="TGF_beta_GS"/>
    <property type="match status" value="1"/>
</dbReference>
<evidence type="ECO:0000313" key="30">
    <source>
        <dbReference type="Proteomes" id="UP000264840"/>
    </source>
</evidence>
<evidence type="ECO:0000256" key="14">
    <source>
        <dbReference type="ARBA" id="ARBA00022842"/>
    </source>
</evidence>
<dbReference type="AlphaFoldDB" id="A0A3Q2UXT4"/>
<keyword evidence="9" id="KW-0479">Metal-binding</keyword>
<keyword evidence="13 24" id="KW-0067">ATP-binding</keyword>
<keyword evidence="6" id="KW-0723">Serine/threonine-protein kinase</keyword>
<evidence type="ECO:0000256" key="9">
    <source>
        <dbReference type="ARBA" id="ARBA00022723"/>
    </source>
</evidence>
<dbReference type="CDD" id="cd14142">
    <property type="entry name" value="STKc_ACVR1_ALK1"/>
    <property type="match status" value="1"/>
</dbReference>
<evidence type="ECO:0000256" key="3">
    <source>
        <dbReference type="ARBA" id="ARBA00004479"/>
    </source>
</evidence>
<evidence type="ECO:0000256" key="17">
    <source>
        <dbReference type="ARBA" id="ARBA00023170"/>
    </source>
</evidence>
<evidence type="ECO:0000256" key="13">
    <source>
        <dbReference type="ARBA" id="ARBA00022840"/>
    </source>
</evidence>
<feature type="domain" description="Protein kinase" evidence="27">
    <location>
        <begin position="979"/>
        <end position="1273"/>
    </location>
</feature>